<dbReference type="AlphaFoldDB" id="G2Z6X8"/>
<dbReference type="HOGENOM" id="CLU_2699270_0_0_10"/>
<evidence type="ECO:0000313" key="3">
    <source>
        <dbReference type="Proteomes" id="UP000009186"/>
    </source>
</evidence>
<accession>G2Z6X8</accession>
<gene>
    <name evidence="1" type="ordered locus">FBFL15_0874</name>
    <name evidence="2" type="ordered locus">FBFL15_0879</name>
</gene>
<sequence length="73" mass="8562">MEKVINCNFDNTEYKIEVVGNVDKIEGFIYYTFKFDEDNFIVISKFDGEKWKIASMTQNSIAEKLGRVIENLK</sequence>
<proteinExistence type="predicted"/>
<evidence type="ECO:0000313" key="1">
    <source>
        <dbReference type="EMBL" id="CCB68976.1"/>
    </source>
</evidence>
<dbReference type="EMBL" id="FQ859183">
    <property type="protein sequence ID" value="CCB68976.1"/>
    <property type="molecule type" value="Genomic_DNA"/>
</dbReference>
<evidence type="ECO:0000313" key="2">
    <source>
        <dbReference type="EMBL" id="CCB68981.1"/>
    </source>
</evidence>
<organism evidence="1 3">
    <name type="scientific">Flavobacterium branchiophilum (strain FL-15)</name>
    <dbReference type="NCBI Taxonomy" id="1034807"/>
    <lineage>
        <taxon>Bacteria</taxon>
        <taxon>Pseudomonadati</taxon>
        <taxon>Bacteroidota</taxon>
        <taxon>Flavobacteriia</taxon>
        <taxon>Flavobacteriales</taxon>
        <taxon>Flavobacteriaceae</taxon>
        <taxon>Flavobacterium</taxon>
    </lineage>
</organism>
<dbReference type="KEGG" id="fbr:FBFL15_0874"/>
<keyword evidence="3" id="KW-1185">Reference proteome</keyword>
<name>G2Z6X8_FLABF</name>
<dbReference type="Proteomes" id="UP000009186">
    <property type="component" value="Chromosome"/>
</dbReference>
<dbReference type="RefSeq" id="WP_014083451.1">
    <property type="nucleotide sequence ID" value="NC_016001.1"/>
</dbReference>
<reference evidence="1" key="2">
    <citation type="submission" date="2011-05" db="EMBL/GenBank/DDBJ databases">
        <authorList>
            <person name="Qi P."/>
            <person name="Wei Y."/>
            <person name="Zheng Y."/>
        </authorList>
    </citation>
    <scope>NUCLEOTIDE SEQUENCE</scope>
    <source>
        <strain evidence="1">FL-15</strain>
    </source>
</reference>
<reference evidence="1 3" key="1">
    <citation type="journal article" date="2011" name="Appl. Environ. Microbiol.">
        <title>Complete genome sequence of the fish pathogen Flavobacterium branchiophilum.</title>
        <authorList>
            <consortium name="1:IP"/>
            <consortium name="Microbial Evolutionary Genomics,F-75015 Paris"/>
            <consortium name="France 2:CNRS"/>
            <consortium name="URA2171"/>
            <consortium name="F-75015 Paris,France 3:Unite de Virologie et Immunologie Mol."/>
            <consortium name="INRA,78352 Jouy en Josas Cedex"/>
            <consortium name="France. 4:Unite de Mathemathique"/>
            <consortium name="Informatique et Genome,INRA"/>
            <consortium name="78352 Jouy en Josas Cedex"/>
            <consortium name="France. 5:CEA/Genoscope"/>
            <consortium name="Evry"/>
            <consortium name="France"/>
            <person name="Touchon M."/>
            <person name="Barbier P."/>
            <person name="Bernardet J.F."/>
            <person name="Loux V."/>
            <person name="Vacherie B."/>
            <person name="Barbe V."/>
            <person name="Rocha E.P."/>
            <person name="Duchaud E."/>
        </authorList>
    </citation>
    <scope>NUCLEOTIDE SEQUENCE [LARGE SCALE GENOMIC DNA]</scope>
    <source>
        <strain evidence="1 3">FL-15</strain>
    </source>
</reference>
<dbReference type="EMBL" id="FQ859183">
    <property type="protein sequence ID" value="CCB68981.1"/>
    <property type="molecule type" value="Genomic_DNA"/>
</dbReference>
<dbReference type="KEGG" id="fbr:FBFL15_0879"/>
<protein>
    <submittedName>
        <fullName evidence="1">Uncharacterized protein</fullName>
    </submittedName>
</protein>